<dbReference type="EMBL" id="JAXAVU010000016">
    <property type="protein sequence ID" value="MDX8148808.1"/>
    <property type="molecule type" value="Genomic_DNA"/>
</dbReference>
<evidence type="ECO:0000259" key="8">
    <source>
        <dbReference type="PROSITE" id="PS51085"/>
    </source>
</evidence>
<feature type="domain" description="FAD-binding FR-type" evidence="9">
    <location>
        <begin position="1"/>
        <end position="100"/>
    </location>
</feature>
<dbReference type="Gene3D" id="2.40.30.10">
    <property type="entry name" value="Translation factors"/>
    <property type="match status" value="1"/>
</dbReference>
<evidence type="ECO:0000256" key="6">
    <source>
        <dbReference type="ARBA" id="ARBA00023004"/>
    </source>
</evidence>
<keyword evidence="6" id="KW-0408">Iron</keyword>
<protein>
    <submittedName>
        <fullName evidence="10">PDR/VanB family oxidoreductase</fullName>
        <ecNumber evidence="10">1.-.-.-</ecNumber>
    </submittedName>
</protein>
<keyword evidence="3" id="KW-0001">2Fe-2S</keyword>
<comment type="caution">
    <text evidence="10">The sequence shown here is derived from an EMBL/GenBank/DDBJ whole genome shotgun (WGS) entry which is preliminary data.</text>
</comment>
<dbReference type="PANTHER" id="PTHR47354">
    <property type="entry name" value="NADH OXIDOREDUCTASE HCR"/>
    <property type="match status" value="1"/>
</dbReference>
<evidence type="ECO:0000256" key="7">
    <source>
        <dbReference type="ARBA" id="ARBA00023014"/>
    </source>
</evidence>
<keyword evidence="7" id="KW-0411">Iron-sulfur</keyword>
<dbReference type="PROSITE" id="PS51384">
    <property type="entry name" value="FAD_FR"/>
    <property type="match status" value="1"/>
</dbReference>
<evidence type="ECO:0000256" key="1">
    <source>
        <dbReference type="ARBA" id="ARBA00001974"/>
    </source>
</evidence>
<keyword evidence="4" id="KW-0479">Metal-binding</keyword>
<keyword evidence="5 10" id="KW-0560">Oxidoreductase</keyword>
<dbReference type="PROSITE" id="PS51085">
    <property type="entry name" value="2FE2S_FER_2"/>
    <property type="match status" value="1"/>
</dbReference>
<proteinExistence type="predicted"/>
<dbReference type="SUPFAM" id="SSF52343">
    <property type="entry name" value="Ferredoxin reductase-like, C-terminal NADP-linked domain"/>
    <property type="match status" value="1"/>
</dbReference>
<dbReference type="InterPro" id="IPR001041">
    <property type="entry name" value="2Fe-2S_ferredoxin-type"/>
</dbReference>
<dbReference type="InterPro" id="IPR017927">
    <property type="entry name" value="FAD-bd_FR_type"/>
</dbReference>
<dbReference type="InterPro" id="IPR008333">
    <property type="entry name" value="Cbr1-like_FAD-bd_dom"/>
</dbReference>
<dbReference type="InterPro" id="IPR006058">
    <property type="entry name" value="2Fe2S_fd_BS"/>
</dbReference>
<dbReference type="CDD" id="cd00207">
    <property type="entry name" value="fer2"/>
    <property type="match status" value="1"/>
</dbReference>
<evidence type="ECO:0000256" key="5">
    <source>
        <dbReference type="ARBA" id="ARBA00023002"/>
    </source>
</evidence>
<gene>
    <name evidence="10" type="ORF">SK854_42295</name>
</gene>
<dbReference type="Gene3D" id="3.10.20.30">
    <property type="match status" value="1"/>
</dbReference>
<evidence type="ECO:0000256" key="4">
    <source>
        <dbReference type="ARBA" id="ARBA00022723"/>
    </source>
</evidence>
<dbReference type="Pfam" id="PF00175">
    <property type="entry name" value="NAD_binding_1"/>
    <property type="match status" value="1"/>
</dbReference>
<dbReference type="PANTHER" id="PTHR47354:SF1">
    <property type="entry name" value="CARNITINE MONOOXYGENASE REDUCTASE SUBUNIT"/>
    <property type="match status" value="1"/>
</dbReference>
<dbReference type="InterPro" id="IPR001433">
    <property type="entry name" value="OxRdtase_FAD/NAD-bd"/>
</dbReference>
<feature type="domain" description="2Fe-2S ferredoxin-type" evidence="8">
    <location>
        <begin position="224"/>
        <end position="309"/>
    </location>
</feature>
<dbReference type="CDD" id="cd06185">
    <property type="entry name" value="PDR_like"/>
    <property type="match status" value="1"/>
</dbReference>
<dbReference type="InterPro" id="IPR017938">
    <property type="entry name" value="Riboflavin_synthase-like_b-brl"/>
</dbReference>
<dbReference type="InterPro" id="IPR012675">
    <property type="entry name" value="Beta-grasp_dom_sf"/>
</dbReference>
<evidence type="ECO:0000256" key="2">
    <source>
        <dbReference type="ARBA" id="ARBA00022630"/>
    </source>
</evidence>
<dbReference type="PRINTS" id="PR00409">
    <property type="entry name" value="PHDIOXRDTASE"/>
</dbReference>
<dbReference type="InterPro" id="IPR039261">
    <property type="entry name" value="FNR_nucleotide-bd"/>
</dbReference>
<evidence type="ECO:0000259" key="9">
    <source>
        <dbReference type="PROSITE" id="PS51384"/>
    </source>
</evidence>
<keyword evidence="11" id="KW-1185">Reference proteome</keyword>
<dbReference type="SUPFAM" id="SSF63380">
    <property type="entry name" value="Riboflavin synthase domain-like"/>
    <property type="match status" value="1"/>
</dbReference>
<dbReference type="InterPro" id="IPR036010">
    <property type="entry name" value="2Fe-2S_ferredoxin-like_sf"/>
</dbReference>
<dbReference type="Pfam" id="PF00970">
    <property type="entry name" value="FAD_binding_6"/>
    <property type="match status" value="1"/>
</dbReference>
<dbReference type="Proteomes" id="UP001285352">
    <property type="component" value="Unassembled WGS sequence"/>
</dbReference>
<dbReference type="PROSITE" id="PS00197">
    <property type="entry name" value="2FE2S_FER_1"/>
    <property type="match status" value="1"/>
</dbReference>
<evidence type="ECO:0000256" key="3">
    <source>
        <dbReference type="ARBA" id="ARBA00022714"/>
    </source>
</evidence>
<name>A0ABU4VAI3_9PSEU</name>
<dbReference type="SUPFAM" id="SSF54292">
    <property type="entry name" value="2Fe-2S ferredoxin-like"/>
    <property type="match status" value="1"/>
</dbReference>
<accession>A0ABU4VAI3</accession>
<comment type="cofactor">
    <cofactor evidence="1">
        <name>FAD</name>
        <dbReference type="ChEBI" id="CHEBI:57692"/>
    </cofactor>
</comment>
<dbReference type="InterPro" id="IPR050415">
    <property type="entry name" value="MRET"/>
</dbReference>
<evidence type="ECO:0000313" key="10">
    <source>
        <dbReference type="EMBL" id="MDX8148808.1"/>
    </source>
</evidence>
<dbReference type="GO" id="GO:0016491">
    <property type="term" value="F:oxidoreductase activity"/>
    <property type="evidence" value="ECO:0007669"/>
    <property type="project" value="UniProtKB-KW"/>
</dbReference>
<dbReference type="RefSeq" id="WP_319980778.1">
    <property type="nucleotide sequence ID" value="NZ_JAXAVU010000016.1"/>
</dbReference>
<dbReference type="Gene3D" id="3.40.50.80">
    <property type="entry name" value="Nucleotide-binding domain of ferredoxin-NADP reductase (FNR) module"/>
    <property type="match status" value="1"/>
</dbReference>
<keyword evidence="2" id="KW-0285">Flavoprotein</keyword>
<organism evidence="10 11">
    <name type="scientific">Lentzea sokolovensis</name>
    <dbReference type="NCBI Taxonomy" id="3095429"/>
    <lineage>
        <taxon>Bacteria</taxon>
        <taxon>Bacillati</taxon>
        <taxon>Actinomycetota</taxon>
        <taxon>Actinomycetes</taxon>
        <taxon>Pseudonocardiales</taxon>
        <taxon>Pseudonocardiaceae</taxon>
        <taxon>Lentzea</taxon>
    </lineage>
</organism>
<evidence type="ECO:0000313" key="11">
    <source>
        <dbReference type="Proteomes" id="UP001285352"/>
    </source>
</evidence>
<dbReference type="Pfam" id="PF00111">
    <property type="entry name" value="Fer2"/>
    <property type="match status" value="1"/>
</dbReference>
<dbReference type="EC" id="1.-.-.-" evidence="10"/>
<sequence length="309" mass="33524">MKLLLDNREAIADGVVLLTLRHPDGEPLPGWTPGAHVDLVLADDLVRQYSLCGDPDDASIMQVAVLREPDGRGGSRHVHDVLAVGQQIEVRGPRNHFELVEAKRYLFIAGGIGITPILPMIAQIEATGRDWRLLYGGRTRSSMAFRDELEHLGQVEIRPEDEHGPLDLRAVLGEPDEDAAVYCCGPEGLLTAVEQQCADWREGALHVERFAPKAGATQGPRHEFEIELAQTGAVLRVPAGQSVLEVVERAGVAVLSSCQEGTCGTCETTVLAGTPDHRDSVLTDQERAVGDAMMICVSRSRSPRLVLDL</sequence>
<reference evidence="10 11" key="1">
    <citation type="submission" date="2023-11" db="EMBL/GenBank/DDBJ databases">
        <title>Lentzea sokolovensis, sp. nov., Lentzea kristufkii, sp. nov., and Lentzea miocenensis, sp. nov., rare actinobacteria from Sokolov Coal Basin, Miocene lacustrine sediment, Czech Republic.</title>
        <authorList>
            <person name="Lara A."/>
            <person name="Kotroba L."/>
            <person name="Nouioui I."/>
            <person name="Neumann-Schaal M."/>
            <person name="Mast Y."/>
            <person name="Chronakova A."/>
        </authorList>
    </citation>
    <scope>NUCLEOTIDE SEQUENCE [LARGE SCALE GENOMIC DNA]</scope>
    <source>
        <strain evidence="10 11">BCCO 10_0061</strain>
    </source>
</reference>